<sequence>MTETSDVSPPRRVRIVEAPSGAQASAVDGRTPKQEGDKNDAASAEEDGHSVAAEAATVTVESLWSATAAPTALDAKATERLAAIEDRETGPFRLATRAPLVYSFGDADEEHGYVEHARRETHELRRDVRIATVLIIVVSLAAYVLTASTRNDITVFFLVCAAISSVVNASLLVVKRGLKADVAVANVTIALLLVGVLVSTTHDNVLGNNPSWIFLAQSGLVDMPCWTLSPLVRMLINAVFAIAATAPIVLVAKGEYLQNGINAIVGIIALGLLKALHEQLNRQAFIETRRVDALAAQQHAARAARQAMLRGVVPTHVITPLRRWLASTAAHQQQQQPATADAMTKVPFCDAHDEVVVLTIEVRPVKAFGAGIEHMMMGVSNAAMIEAHATIDALLERCAYLSKVRTAGRRVVLAGPFQPPPRSVSTFAGDVAASGASAAVADAVFILGALQKLGVNVAAGIAAGPVVGAVVGTERLCYDVFGTTVSAAQCICDDQVRKERSAVRIVSCSDEPGAADKPIFFAGLSVEAVELLRQRPGGASHGDSSVEESPTAPANSVSSTGNELRIRVLRVALSDATSSERSRTRQAGLLPTTQRLAAALSAMPAPLSADDAAPGERVHAHAVVDIAAEDLR</sequence>
<dbReference type="Pfam" id="PF00211">
    <property type="entry name" value="Guanylate_cyc"/>
    <property type="match status" value="1"/>
</dbReference>
<feature type="region of interest" description="Disordered" evidence="1">
    <location>
        <begin position="1"/>
        <end position="51"/>
    </location>
</feature>
<evidence type="ECO:0000259" key="3">
    <source>
        <dbReference type="PROSITE" id="PS50125"/>
    </source>
</evidence>
<dbReference type="PROSITE" id="PS50125">
    <property type="entry name" value="GUANYLATE_CYCLASE_2"/>
    <property type="match status" value="1"/>
</dbReference>
<keyword evidence="2" id="KW-0472">Membrane</keyword>
<feature type="domain" description="Guanylate cyclase" evidence="3">
    <location>
        <begin position="356"/>
        <end position="492"/>
    </location>
</feature>
<feature type="transmembrane region" description="Helical" evidence="2">
    <location>
        <begin position="231"/>
        <end position="252"/>
    </location>
</feature>
<dbReference type="InterPro" id="IPR001054">
    <property type="entry name" value="A/G_cyclase"/>
</dbReference>
<feature type="transmembrane region" description="Helical" evidence="2">
    <location>
        <begin position="259"/>
        <end position="276"/>
    </location>
</feature>
<feature type="transmembrane region" description="Helical" evidence="2">
    <location>
        <begin position="128"/>
        <end position="147"/>
    </location>
</feature>
<evidence type="ECO:0000313" key="5">
    <source>
        <dbReference type="EMBL" id="CAD9089784.1"/>
    </source>
</evidence>
<feature type="compositionally biased region" description="Basic and acidic residues" evidence="1">
    <location>
        <begin position="30"/>
        <end position="40"/>
    </location>
</feature>
<keyword evidence="2" id="KW-1133">Transmembrane helix</keyword>
<feature type="region of interest" description="Disordered" evidence="1">
    <location>
        <begin position="536"/>
        <end position="560"/>
    </location>
</feature>
<dbReference type="EMBL" id="HBGF01001699">
    <property type="protein sequence ID" value="CAD9089784.1"/>
    <property type="molecule type" value="Transcribed_RNA"/>
</dbReference>
<dbReference type="InterPro" id="IPR029787">
    <property type="entry name" value="Nucleotide_cyclase"/>
</dbReference>
<keyword evidence="2" id="KW-0812">Transmembrane</keyword>
<dbReference type="AlphaFoldDB" id="A0A6U4P4J6"/>
<organism evidence="5">
    <name type="scientific">Neobodo designis</name>
    <name type="common">Flagellated protozoan</name>
    <name type="synonym">Bodo designis</name>
    <dbReference type="NCBI Taxonomy" id="312471"/>
    <lineage>
        <taxon>Eukaryota</taxon>
        <taxon>Discoba</taxon>
        <taxon>Euglenozoa</taxon>
        <taxon>Kinetoplastea</taxon>
        <taxon>Metakinetoplastina</taxon>
        <taxon>Neobodonida</taxon>
        <taxon>Neobodo</taxon>
    </lineage>
</organism>
<protein>
    <recommendedName>
        <fullName evidence="3">Guanylate cyclase domain-containing protein</fullName>
    </recommendedName>
</protein>
<gene>
    <name evidence="4" type="ORF">NDES1114_LOCUS1158</name>
    <name evidence="5" type="ORF">NDES1114_LOCUS1159</name>
</gene>
<dbReference type="Gene3D" id="3.30.70.1230">
    <property type="entry name" value="Nucleotide cyclase"/>
    <property type="match status" value="1"/>
</dbReference>
<accession>A0A6U4P4J6</accession>
<feature type="transmembrane region" description="Helical" evidence="2">
    <location>
        <begin position="183"/>
        <end position="202"/>
    </location>
</feature>
<name>A0A6U4P4J6_NEODS</name>
<evidence type="ECO:0000256" key="2">
    <source>
        <dbReference type="SAM" id="Phobius"/>
    </source>
</evidence>
<evidence type="ECO:0000256" key="1">
    <source>
        <dbReference type="SAM" id="MobiDB-lite"/>
    </source>
</evidence>
<evidence type="ECO:0000313" key="4">
    <source>
        <dbReference type="EMBL" id="CAD9089782.1"/>
    </source>
</evidence>
<reference evidence="5" key="1">
    <citation type="submission" date="2021-01" db="EMBL/GenBank/DDBJ databases">
        <authorList>
            <person name="Corre E."/>
            <person name="Pelletier E."/>
            <person name="Niang G."/>
            <person name="Scheremetjew M."/>
            <person name="Finn R."/>
            <person name="Kale V."/>
            <person name="Holt S."/>
            <person name="Cochrane G."/>
            <person name="Meng A."/>
            <person name="Brown T."/>
            <person name="Cohen L."/>
        </authorList>
    </citation>
    <scope>NUCLEOTIDE SEQUENCE</scope>
    <source>
        <strain evidence="5">CCAP 1951/1</strain>
    </source>
</reference>
<dbReference type="GO" id="GO:0009190">
    <property type="term" value="P:cyclic nucleotide biosynthetic process"/>
    <property type="evidence" value="ECO:0007669"/>
    <property type="project" value="InterPro"/>
</dbReference>
<dbReference type="EMBL" id="HBGF01001698">
    <property type="protein sequence ID" value="CAD9089782.1"/>
    <property type="molecule type" value="Transcribed_RNA"/>
</dbReference>
<dbReference type="SUPFAM" id="SSF55073">
    <property type="entry name" value="Nucleotide cyclase"/>
    <property type="match status" value="1"/>
</dbReference>
<proteinExistence type="predicted"/>
<dbReference type="GO" id="GO:0035556">
    <property type="term" value="P:intracellular signal transduction"/>
    <property type="evidence" value="ECO:0007669"/>
    <property type="project" value="InterPro"/>
</dbReference>
<feature type="transmembrane region" description="Helical" evidence="2">
    <location>
        <begin position="153"/>
        <end position="174"/>
    </location>
</feature>